<dbReference type="AlphaFoldDB" id="A0A0E9VBF4"/>
<protein>
    <submittedName>
        <fullName evidence="1">Uncharacterized protein</fullName>
    </submittedName>
</protein>
<dbReference type="EMBL" id="GBXM01033200">
    <property type="protein sequence ID" value="JAH75377.1"/>
    <property type="molecule type" value="Transcribed_RNA"/>
</dbReference>
<organism evidence="1">
    <name type="scientific">Anguilla anguilla</name>
    <name type="common">European freshwater eel</name>
    <name type="synonym">Muraena anguilla</name>
    <dbReference type="NCBI Taxonomy" id="7936"/>
    <lineage>
        <taxon>Eukaryota</taxon>
        <taxon>Metazoa</taxon>
        <taxon>Chordata</taxon>
        <taxon>Craniata</taxon>
        <taxon>Vertebrata</taxon>
        <taxon>Euteleostomi</taxon>
        <taxon>Actinopterygii</taxon>
        <taxon>Neopterygii</taxon>
        <taxon>Teleostei</taxon>
        <taxon>Anguilliformes</taxon>
        <taxon>Anguillidae</taxon>
        <taxon>Anguilla</taxon>
    </lineage>
</organism>
<evidence type="ECO:0000313" key="1">
    <source>
        <dbReference type="EMBL" id="JAH75377.1"/>
    </source>
</evidence>
<reference evidence="1" key="1">
    <citation type="submission" date="2014-11" db="EMBL/GenBank/DDBJ databases">
        <authorList>
            <person name="Amaro Gonzalez C."/>
        </authorList>
    </citation>
    <scope>NUCLEOTIDE SEQUENCE</scope>
</reference>
<proteinExistence type="predicted"/>
<accession>A0A0E9VBF4</accession>
<name>A0A0E9VBF4_ANGAN</name>
<sequence>MKIQEVYNQVTLERVNTDLQRSIETIIGHTNNVNTELIDFLQRTSKSAQTLT</sequence>
<reference evidence="1" key="2">
    <citation type="journal article" date="2015" name="Fish Shellfish Immunol.">
        <title>Early steps in the European eel (Anguilla anguilla)-Vibrio vulnificus interaction in the gills: Role of the RtxA13 toxin.</title>
        <authorList>
            <person name="Callol A."/>
            <person name="Pajuelo D."/>
            <person name="Ebbesson L."/>
            <person name="Teles M."/>
            <person name="MacKenzie S."/>
            <person name="Amaro C."/>
        </authorList>
    </citation>
    <scope>NUCLEOTIDE SEQUENCE</scope>
</reference>